<name>A0ABD3MZ55_9STRA</name>
<accession>A0ABD3MZ55</accession>
<sequence length="83" mass="9778">MRSASTQTNNSPDSCKQSILILNEVYNVLIDIYGGDDANDEVYQQQDVSGYLNRTLSMFKRSIKRLGWWIERMRTWVYGMRLH</sequence>
<organism evidence="1 2">
    <name type="scientific">Cyclotella atomus</name>
    <dbReference type="NCBI Taxonomy" id="382360"/>
    <lineage>
        <taxon>Eukaryota</taxon>
        <taxon>Sar</taxon>
        <taxon>Stramenopiles</taxon>
        <taxon>Ochrophyta</taxon>
        <taxon>Bacillariophyta</taxon>
        <taxon>Coscinodiscophyceae</taxon>
        <taxon>Thalassiosirophycidae</taxon>
        <taxon>Stephanodiscales</taxon>
        <taxon>Stephanodiscaceae</taxon>
        <taxon>Cyclotella</taxon>
    </lineage>
</organism>
<dbReference type="EMBL" id="JALLPJ020001342">
    <property type="protein sequence ID" value="KAL3768647.1"/>
    <property type="molecule type" value="Genomic_DNA"/>
</dbReference>
<gene>
    <name evidence="1" type="ORF">ACHAWO_001116</name>
</gene>
<keyword evidence="2" id="KW-1185">Reference proteome</keyword>
<comment type="caution">
    <text evidence="1">The sequence shown here is derived from an EMBL/GenBank/DDBJ whole genome shotgun (WGS) entry which is preliminary data.</text>
</comment>
<proteinExistence type="predicted"/>
<protein>
    <submittedName>
        <fullName evidence="1">Uncharacterized protein</fullName>
    </submittedName>
</protein>
<evidence type="ECO:0000313" key="2">
    <source>
        <dbReference type="Proteomes" id="UP001530400"/>
    </source>
</evidence>
<dbReference type="AlphaFoldDB" id="A0ABD3MZ55"/>
<reference evidence="1 2" key="1">
    <citation type="submission" date="2024-10" db="EMBL/GenBank/DDBJ databases">
        <title>Updated reference genomes for cyclostephanoid diatoms.</title>
        <authorList>
            <person name="Roberts W.R."/>
            <person name="Alverson A.J."/>
        </authorList>
    </citation>
    <scope>NUCLEOTIDE SEQUENCE [LARGE SCALE GENOMIC DNA]</scope>
    <source>
        <strain evidence="1 2">AJA010-31</strain>
    </source>
</reference>
<evidence type="ECO:0000313" key="1">
    <source>
        <dbReference type="EMBL" id="KAL3768647.1"/>
    </source>
</evidence>
<dbReference type="Proteomes" id="UP001530400">
    <property type="component" value="Unassembled WGS sequence"/>
</dbReference>